<dbReference type="CDD" id="cd00995">
    <property type="entry name" value="PBP2_NikA_DppA_OppA_like"/>
    <property type="match status" value="1"/>
</dbReference>
<proteinExistence type="inferred from homology"/>
<accession>A0ABV3SM73</accession>
<reference evidence="5 6" key="1">
    <citation type="submission" date="2024-05" db="EMBL/GenBank/DDBJ databases">
        <authorList>
            <person name="Jiang F."/>
        </authorList>
    </citation>
    <scope>NUCLEOTIDE SEQUENCE [LARGE SCALE GENOMIC DNA]</scope>
    <source>
        <strain evidence="5 6">LZ166</strain>
    </source>
</reference>
<protein>
    <submittedName>
        <fullName evidence="5">ABC transporter substrate-binding protein</fullName>
    </submittedName>
</protein>
<dbReference type="InterPro" id="IPR000914">
    <property type="entry name" value="SBP_5_dom"/>
</dbReference>
<dbReference type="SUPFAM" id="SSF53850">
    <property type="entry name" value="Periplasmic binding protein-like II"/>
    <property type="match status" value="1"/>
</dbReference>
<feature type="domain" description="Solute-binding protein family 5" evidence="4">
    <location>
        <begin position="81"/>
        <end position="452"/>
    </location>
</feature>
<dbReference type="InterPro" id="IPR006311">
    <property type="entry name" value="TAT_signal"/>
</dbReference>
<name>A0ABV3SM73_9HYPH</name>
<dbReference type="RefSeq" id="WP_367955477.1">
    <property type="nucleotide sequence ID" value="NZ_JBDPGJ010000004.1"/>
</dbReference>
<gene>
    <name evidence="5" type="ORF">ABGN05_18235</name>
</gene>
<dbReference type="InterPro" id="IPR030678">
    <property type="entry name" value="Peptide/Ni-bd"/>
</dbReference>
<comment type="subcellular location">
    <subcellularLocation>
        <location evidence="1">Periplasm</location>
    </subcellularLocation>
</comment>
<evidence type="ECO:0000256" key="1">
    <source>
        <dbReference type="ARBA" id="ARBA00004418"/>
    </source>
</evidence>
<dbReference type="PIRSF" id="PIRSF002741">
    <property type="entry name" value="MppA"/>
    <property type="match status" value="1"/>
</dbReference>
<comment type="caution">
    <text evidence="5">The sequence shown here is derived from an EMBL/GenBank/DDBJ whole genome shotgun (WGS) entry which is preliminary data.</text>
</comment>
<dbReference type="PANTHER" id="PTHR30290:SF38">
    <property type="entry name" value="D,D-DIPEPTIDE-BINDING PERIPLASMIC PROTEIN DDPA-RELATED"/>
    <property type="match status" value="1"/>
</dbReference>
<keyword evidence="6" id="KW-1185">Reference proteome</keyword>
<dbReference type="PANTHER" id="PTHR30290">
    <property type="entry name" value="PERIPLASMIC BINDING COMPONENT OF ABC TRANSPORTER"/>
    <property type="match status" value="1"/>
</dbReference>
<evidence type="ECO:0000313" key="6">
    <source>
        <dbReference type="Proteomes" id="UP001556692"/>
    </source>
</evidence>
<organism evidence="5 6">
    <name type="scientific">Aquibium pacificus</name>
    <dbReference type="NCBI Taxonomy" id="3153579"/>
    <lineage>
        <taxon>Bacteria</taxon>
        <taxon>Pseudomonadati</taxon>
        <taxon>Pseudomonadota</taxon>
        <taxon>Alphaproteobacteria</taxon>
        <taxon>Hyphomicrobiales</taxon>
        <taxon>Phyllobacteriaceae</taxon>
        <taxon>Aquibium</taxon>
    </lineage>
</organism>
<evidence type="ECO:0000256" key="2">
    <source>
        <dbReference type="ARBA" id="ARBA00005695"/>
    </source>
</evidence>
<dbReference type="Gene3D" id="3.10.105.10">
    <property type="entry name" value="Dipeptide-binding Protein, Domain 3"/>
    <property type="match status" value="1"/>
</dbReference>
<dbReference type="InterPro" id="IPR039424">
    <property type="entry name" value="SBP_5"/>
</dbReference>
<dbReference type="Gene3D" id="3.40.190.10">
    <property type="entry name" value="Periplasmic binding protein-like II"/>
    <property type="match status" value="1"/>
</dbReference>
<evidence type="ECO:0000313" key="5">
    <source>
        <dbReference type="EMBL" id="MEX0407601.1"/>
    </source>
</evidence>
<dbReference type="Pfam" id="PF00496">
    <property type="entry name" value="SBP_bac_5"/>
    <property type="match status" value="1"/>
</dbReference>
<keyword evidence="3" id="KW-0732">Signal</keyword>
<dbReference type="Proteomes" id="UP001556692">
    <property type="component" value="Unassembled WGS sequence"/>
</dbReference>
<comment type="similarity">
    <text evidence="2">Belongs to the bacterial solute-binding protein 5 family.</text>
</comment>
<dbReference type="EMBL" id="JBDPGJ010000004">
    <property type="protein sequence ID" value="MEX0407601.1"/>
    <property type="molecule type" value="Genomic_DNA"/>
</dbReference>
<sequence>MDRLTPTRRSVLLGLGGTVAVSALMPVDWASAQQKGGTLRVTIGGTPPDFDVHQSGTYLTQHICAPCYSTLMRIDPSDTTKLVPDLAEGYEVSEDGLTVTYKIKSGVKFHDGGDLVIDDVVFSINRIRNPPTGINSPRKNTFSNIAEVEAADANTLKVTLKQPQADFPFLVSNPFNAIYPKRIAEPLDAEGVGMKRQIVGTGAFKLARAVDGQLYELVRNEDYFGGAPALDGIQFFPIPGEIERSVAIRGERVDACFLFSSQAVISDLKKAEGLVVGDALTPTFVNLISNVLKKPFDDPRVREALSLAIDRTAFINTVGPLSGANFHSLGLLPPGSPYALTEEEVKQFSGYDTIPGLGGDIEANRARARELLKEAGVEPGYQLKLPTRGDLPVFRDSSINVAAQLNTIGFDASVEIMDVGAFVARELAGEFEVLVHSIAVAGALPDIILGDAYTSFGYRNYGKWKDDSIDALFRAQSGEADPEKRKELIRQQQLAFLGTYYHINMAWVGFGFAHSDRLKGWTPSNDGFSNMQMDKVWLES</sequence>
<evidence type="ECO:0000256" key="3">
    <source>
        <dbReference type="ARBA" id="ARBA00022729"/>
    </source>
</evidence>
<evidence type="ECO:0000259" key="4">
    <source>
        <dbReference type="Pfam" id="PF00496"/>
    </source>
</evidence>
<dbReference type="PROSITE" id="PS51318">
    <property type="entry name" value="TAT"/>
    <property type="match status" value="1"/>
</dbReference>